<dbReference type="InterPro" id="IPR017941">
    <property type="entry name" value="Rieske_2Fe-2S"/>
</dbReference>
<dbReference type="PANTHER" id="PTHR21496:SF23">
    <property type="entry name" value="3-PHENYLPROPIONATE_CINNAMIC ACID DIOXYGENASE FERREDOXIN SUBUNIT"/>
    <property type="match status" value="1"/>
</dbReference>
<dbReference type="EMBL" id="CP021361">
    <property type="protein sequence ID" value="ART51191.1"/>
    <property type="molecule type" value="Genomic_DNA"/>
</dbReference>
<organism evidence="1 2">
    <name type="scientific">Acidovorax carolinensis</name>
    <dbReference type="NCBI Taxonomy" id="553814"/>
    <lineage>
        <taxon>Bacteria</taxon>
        <taxon>Pseudomonadati</taxon>
        <taxon>Pseudomonadota</taxon>
        <taxon>Betaproteobacteria</taxon>
        <taxon>Burkholderiales</taxon>
        <taxon>Comamonadaceae</taxon>
        <taxon>Acidovorax</taxon>
    </lineage>
</organism>
<evidence type="ECO:0000313" key="2">
    <source>
        <dbReference type="Proteomes" id="UP000194432"/>
    </source>
</evidence>
<dbReference type="Gene3D" id="2.102.10.10">
    <property type="entry name" value="Rieske [2Fe-2S] iron-sulphur domain"/>
    <property type="match status" value="1"/>
</dbReference>
<dbReference type="KEGG" id="acis:CBP35_13055"/>
<accession>A0A240U1C4</accession>
<name>A0A240U1C4_9BURK</name>
<dbReference type="SUPFAM" id="SSF50022">
    <property type="entry name" value="ISP domain"/>
    <property type="match status" value="1"/>
</dbReference>
<reference evidence="1 2" key="1">
    <citation type="submission" date="2017-05" db="EMBL/GenBank/DDBJ databases">
        <title>Polyphasic characterization of four soil-derived phenanthrene-degrading Acidovorax strains and proposal of Acidovorax phenanthrenivorans sp. nov.</title>
        <authorList>
            <person name="Singleton D.R."/>
            <person name="Lee J."/>
            <person name="Dickey A.N."/>
            <person name="Stroud A."/>
            <person name="Scholl E.H."/>
            <person name="Wright F.A."/>
            <person name="Aitken M.D."/>
        </authorList>
    </citation>
    <scope>NUCLEOTIDE SEQUENCE [LARGE SCALE GENOMIC DNA]</scope>
    <source>
        <strain evidence="1">NA3</strain>
    </source>
</reference>
<dbReference type="KEGG" id="acin:CBP34_05275"/>
<accession>A0A240UAC1</accession>
<dbReference type="InterPro" id="IPR036922">
    <property type="entry name" value="Rieske_2Fe-2S_sf"/>
</dbReference>
<evidence type="ECO:0000313" key="1">
    <source>
        <dbReference type="EMBL" id="ART51191.1"/>
    </source>
</evidence>
<gene>
    <name evidence="1" type="ORF">CBP34_05275</name>
</gene>
<dbReference type="CDD" id="cd03528">
    <property type="entry name" value="Rieske_RO_ferredoxin"/>
    <property type="match status" value="1"/>
</dbReference>
<sequence>MHATALCPLNDLCNGTIGSAFLENGRRIAIYHVDGNVYATDDRCTHGDASLADEGSLEGHTVECGLHLGAFDVRTGAATSAPCVHAIKTYPVEVRDGQVWLSAEAAACDAT</sequence>
<dbReference type="Proteomes" id="UP000194432">
    <property type="component" value="Chromosome 1"/>
</dbReference>
<dbReference type="Pfam" id="PF00355">
    <property type="entry name" value="Rieske"/>
    <property type="match status" value="1"/>
</dbReference>
<dbReference type="OrthoDB" id="9800167at2"/>
<dbReference type="PANTHER" id="PTHR21496">
    <property type="entry name" value="FERREDOXIN-RELATED"/>
    <property type="match status" value="1"/>
</dbReference>
<proteinExistence type="predicted"/>
<protein>
    <submittedName>
        <fullName evidence="1">Uncharacterized protein</fullName>
    </submittedName>
</protein>
<dbReference type="KEGG" id="acip:CBP36_05890"/>
<dbReference type="RefSeq" id="WP_086926851.1">
    <property type="nucleotide sequence ID" value="NZ_CP021361.1"/>
</dbReference>
<dbReference type="PROSITE" id="PS51296">
    <property type="entry name" value="RIESKE"/>
    <property type="match status" value="1"/>
</dbReference>
<dbReference type="AlphaFoldDB" id="A0A240U1C4"/>
<dbReference type="GO" id="GO:0051537">
    <property type="term" value="F:2 iron, 2 sulfur cluster binding"/>
    <property type="evidence" value="ECO:0007669"/>
    <property type="project" value="UniProtKB-KW"/>
</dbReference>
<keyword evidence="2" id="KW-1185">Reference proteome</keyword>
<dbReference type="GO" id="GO:0046872">
    <property type="term" value="F:metal ion binding"/>
    <property type="evidence" value="ECO:0007669"/>
    <property type="project" value="UniProtKB-KW"/>
</dbReference>